<name>A0ABV7KYA5_9PROT</name>
<dbReference type="Pfam" id="PF10984">
    <property type="entry name" value="DUF2794"/>
    <property type="match status" value="1"/>
</dbReference>
<comment type="caution">
    <text evidence="2">The sequence shown here is derived from an EMBL/GenBank/DDBJ whole genome shotgun (WGS) entry which is preliminary data.</text>
</comment>
<keyword evidence="3" id="KW-1185">Reference proteome</keyword>
<evidence type="ECO:0000313" key="2">
    <source>
        <dbReference type="EMBL" id="MFC3227136.1"/>
    </source>
</evidence>
<feature type="compositionally biased region" description="Polar residues" evidence="1">
    <location>
        <begin position="27"/>
        <end position="36"/>
    </location>
</feature>
<accession>A0ABV7KYA5</accession>
<dbReference type="InterPro" id="IPR021252">
    <property type="entry name" value="DUF2794"/>
</dbReference>
<sequence length="141" mass="15237">MADIVTLDSYRGGDAGGQGASHPAGQKSAQNSGQKGQNAAGHVFFDRREFDLILRLYGVMVAAGEWRDYAIGHDAESCTFAVFRRSADGALYRIVKTPKLAKKQGAYAVLGADGRVMKRGRSLAQTLGVFERKVMKLVEAE</sequence>
<proteinExistence type="predicted"/>
<feature type="region of interest" description="Disordered" evidence="1">
    <location>
        <begin position="12"/>
        <end position="36"/>
    </location>
</feature>
<protein>
    <submittedName>
        <fullName evidence="2">DUF2794 domain-containing protein</fullName>
    </submittedName>
</protein>
<evidence type="ECO:0000256" key="1">
    <source>
        <dbReference type="SAM" id="MobiDB-lite"/>
    </source>
</evidence>
<gene>
    <name evidence="2" type="ORF">ACFOGJ_07850</name>
</gene>
<dbReference type="Proteomes" id="UP001595528">
    <property type="component" value="Unassembled WGS sequence"/>
</dbReference>
<organism evidence="2 3">
    <name type="scientific">Marinibaculum pumilum</name>
    <dbReference type="NCBI Taxonomy" id="1766165"/>
    <lineage>
        <taxon>Bacteria</taxon>
        <taxon>Pseudomonadati</taxon>
        <taxon>Pseudomonadota</taxon>
        <taxon>Alphaproteobacteria</taxon>
        <taxon>Rhodospirillales</taxon>
        <taxon>Rhodospirillaceae</taxon>
        <taxon>Marinibaculum</taxon>
    </lineage>
</organism>
<reference evidence="3" key="1">
    <citation type="journal article" date="2019" name="Int. J. Syst. Evol. Microbiol.">
        <title>The Global Catalogue of Microorganisms (GCM) 10K type strain sequencing project: providing services to taxonomists for standard genome sequencing and annotation.</title>
        <authorList>
            <consortium name="The Broad Institute Genomics Platform"/>
            <consortium name="The Broad Institute Genome Sequencing Center for Infectious Disease"/>
            <person name="Wu L."/>
            <person name="Ma J."/>
        </authorList>
    </citation>
    <scope>NUCLEOTIDE SEQUENCE [LARGE SCALE GENOMIC DNA]</scope>
    <source>
        <strain evidence="3">KCTC 42964</strain>
    </source>
</reference>
<dbReference type="RefSeq" id="WP_379899299.1">
    <property type="nucleotide sequence ID" value="NZ_JBHRTR010000020.1"/>
</dbReference>
<evidence type="ECO:0000313" key="3">
    <source>
        <dbReference type="Proteomes" id="UP001595528"/>
    </source>
</evidence>
<dbReference type="EMBL" id="JBHRTR010000020">
    <property type="protein sequence ID" value="MFC3227136.1"/>
    <property type="molecule type" value="Genomic_DNA"/>
</dbReference>